<dbReference type="Pfam" id="PF12728">
    <property type="entry name" value="HTH_17"/>
    <property type="match status" value="1"/>
</dbReference>
<dbReference type="InterPro" id="IPR009061">
    <property type="entry name" value="DNA-bd_dom_put_sf"/>
</dbReference>
<comment type="caution">
    <text evidence="2">The sequence shown here is derived from an EMBL/GenBank/DDBJ whole genome shotgun (WGS) entry which is preliminary data.</text>
</comment>
<dbReference type="InterPro" id="IPR010093">
    <property type="entry name" value="SinI_DNA-bd"/>
</dbReference>
<evidence type="ECO:0000313" key="3">
    <source>
        <dbReference type="Proteomes" id="UP000642125"/>
    </source>
</evidence>
<proteinExistence type="predicted"/>
<evidence type="ECO:0000313" key="2">
    <source>
        <dbReference type="EMBL" id="GIG37660.1"/>
    </source>
</evidence>
<reference evidence="2" key="1">
    <citation type="submission" date="2021-01" db="EMBL/GenBank/DDBJ databases">
        <title>Whole genome shotgun sequence of Cellulomonas pakistanensis NBRC 110800.</title>
        <authorList>
            <person name="Komaki H."/>
            <person name="Tamura T."/>
        </authorList>
    </citation>
    <scope>NUCLEOTIDE SEQUENCE</scope>
    <source>
        <strain evidence="2">NBRC 110800</strain>
    </source>
</reference>
<accession>A0A919U7S0</accession>
<dbReference type="Gene3D" id="1.10.10.10">
    <property type="entry name" value="Winged helix-like DNA-binding domain superfamily/Winged helix DNA-binding domain"/>
    <property type="match status" value="1"/>
</dbReference>
<dbReference type="RefSeq" id="WP_203669638.1">
    <property type="nucleotide sequence ID" value="NZ_BONO01000026.1"/>
</dbReference>
<dbReference type="Proteomes" id="UP000642125">
    <property type="component" value="Unassembled WGS sequence"/>
</dbReference>
<protein>
    <recommendedName>
        <fullName evidence="1">Helix-turn-helix domain-containing protein</fullName>
    </recommendedName>
</protein>
<keyword evidence="3" id="KW-1185">Reference proteome</keyword>
<dbReference type="InterPro" id="IPR041657">
    <property type="entry name" value="HTH_17"/>
</dbReference>
<organism evidence="2 3">
    <name type="scientific">Cellulomonas pakistanensis</name>
    <dbReference type="NCBI Taxonomy" id="992287"/>
    <lineage>
        <taxon>Bacteria</taxon>
        <taxon>Bacillati</taxon>
        <taxon>Actinomycetota</taxon>
        <taxon>Actinomycetes</taxon>
        <taxon>Micrococcales</taxon>
        <taxon>Cellulomonadaceae</taxon>
        <taxon>Cellulomonas</taxon>
    </lineage>
</organism>
<name>A0A919U7S0_9CELL</name>
<dbReference type="AlphaFoldDB" id="A0A919U7S0"/>
<evidence type="ECO:0000259" key="1">
    <source>
        <dbReference type="Pfam" id="PF12728"/>
    </source>
</evidence>
<dbReference type="NCBIfam" id="TIGR01764">
    <property type="entry name" value="excise"/>
    <property type="match status" value="1"/>
</dbReference>
<sequence>MATTIAARRLVTTTREREQAQEAMARAARGEGWAVLDALGVAGPAPAELSRLITAVVDAVAAGGTVTVGAMPDELTTTAAAELLGVSRPTLMKLIANGDLPAHKVGTHTRLLAEDVVAFRRERLARQRRAFEELLAAEDA</sequence>
<dbReference type="GO" id="GO:0003677">
    <property type="term" value="F:DNA binding"/>
    <property type="evidence" value="ECO:0007669"/>
    <property type="project" value="InterPro"/>
</dbReference>
<gene>
    <name evidence="2" type="ORF">Cpa01nite_30410</name>
</gene>
<dbReference type="EMBL" id="BONO01000026">
    <property type="protein sequence ID" value="GIG37660.1"/>
    <property type="molecule type" value="Genomic_DNA"/>
</dbReference>
<dbReference type="SUPFAM" id="SSF46955">
    <property type="entry name" value="Putative DNA-binding domain"/>
    <property type="match status" value="1"/>
</dbReference>
<feature type="domain" description="Helix-turn-helix" evidence="1">
    <location>
        <begin position="75"/>
        <end position="123"/>
    </location>
</feature>
<dbReference type="InterPro" id="IPR036388">
    <property type="entry name" value="WH-like_DNA-bd_sf"/>
</dbReference>